<organism evidence="1 2">
    <name type="scientific">Streptomyces phaeochromogenes</name>
    <dbReference type="NCBI Taxonomy" id="1923"/>
    <lineage>
        <taxon>Bacteria</taxon>
        <taxon>Bacillati</taxon>
        <taxon>Actinomycetota</taxon>
        <taxon>Actinomycetes</taxon>
        <taxon>Kitasatosporales</taxon>
        <taxon>Streptomycetaceae</taxon>
        <taxon>Streptomyces</taxon>
        <taxon>Streptomyces phaeochromogenes group</taxon>
    </lineage>
</organism>
<keyword evidence="2" id="KW-1185">Reference proteome</keyword>
<protein>
    <submittedName>
        <fullName evidence="1">Uncharacterized protein</fullName>
    </submittedName>
</protein>
<gene>
    <name evidence="1" type="ORF">OHB35_52985</name>
</gene>
<proteinExistence type="predicted"/>
<reference evidence="1 2" key="1">
    <citation type="submission" date="2022-10" db="EMBL/GenBank/DDBJ databases">
        <title>The complete genomes of actinobacterial strains from the NBC collection.</title>
        <authorList>
            <person name="Joergensen T.S."/>
            <person name="Alvarez Arevalo M."/>
            <person name="Sterndorff E.B."/>
            <person name="Faurdal D."/>
            <person name="Vuksanovic O."/>
            <person name="Mourched A.-S."/>
            <person name="Charusanti P."/>
            <person name="Shaw S."/>
            <person name="Blin K."/>
            <person name="Weber T."/>
        </authorList>
    </citation>
    <scope>NUCLEOTIDE SEQUENCE [LARGE SCALE GENOMIC DNA]</scope>
    <source>
        <strain evidence="1 2">NBC 01752</strain>
    </source>
</reference>
<dbReference type="Proteomes" id="UP001340816">
    <property type="component" value="Chromosome"/>
</dbReference>
<dbReference type="EMBL" id="CP109135">
    <property type="protein sequence ID" value="WSD21259.1"/>
    <property type="molecule type" value="Genomic_DNA"/>
</dbReference>
<name>A0ABZ1HVH3_STRPH</name>
<evidence type="ECO:0000313" key="1">
    <source>
        <dbReference type="EMBL" id="WSD21259.1"/>
    </source>
</evidence>
<sequence length="119" mass="13046">MTISPNSRENVWVLEATMWAARAAEPHWQKQLNTLRSVAAYGPETQTWRARLGALDRAGLEMLQILLDAAGRHGTEVRLVPVAVPPQWNGPVFTADSELAALLEAKADEGRALGQLHLV</sequence>
<accession>A0ABZ1HVH3</accession>
<evidence type="ECO:0000313" key="2">
    <source>
        <dbReference type="Proteomes" id="UP001340816"/>
    </source>
</evidence>